<protein>
    <recommendedName>
        <fullName evidence="4">Lipocalin-like domain-containing protein</fullName>
    </recommendedName>
</protein>
<sequence>MKTSVRNLFLGMMLTTILLACGSDDSNDPTPGGDGNLGTYVGNIQVTDDPQTDLGYILNAKVTVSHSGSTATVKITGDPGFDREYTGTYTSQVEGYHDINLTKQTKPVEKVAGDRVSIIDNELTVVINLANDEVTLRDSPTTDVTLKISGKLQMIGTDLLKE</sequence>
<proteinExistence type="predicted"/>
<dbReference type="RefSeq" id="WP_254083853.1">
    <property type="nucleotide sequence ID" value="NZ_JAHESE010000005.1"/>
</dbReference>
<comment type="caution">
    <text evidence="2">The sequence shown here is derived from an EMBL/GenBank/DDBJ whole genome shotgun (WGS) entry which is preliminary data.</text>
</comment>
<dbReference type="EMBL" id="JAHESE010000005">
    <property type="protein sequence ID" value="MBT1708263.1"/>
    <property type="molecule type" value="Genomic_DNA"/>
</dbReference>
<reference evidence="2 3" key="1">
    <citation type="submission" date="2021-05" db="EMBL/GenBank/DDBJ databases">
        <title>A Polyphasic approach of four new species of the genus Ohtaekwangia: Ohtaekwangia histidinii sp. nov., Ohtaekwangia cretensis sp. nov., Ohtaekwangia indiensis sp. nov., Ohtaekwangia reichenbachii sp. nov. from diverse environment.</title>
        <authorList>
            <person name="Octaviana S."/>
        </authorList>
    </citation>
    <scope>NUCLEOTIDE SEQUENCE [LARGE SCALE GENOMIC DNA]</scope>
    <source>
        <strain evidence="2 3">PWU5</strain>
    </source>
</reference>
<feature type="chain" id="PRO_5042937194" description="Lipocalin-like domain-containing protein" evidence="1">
    <location>
        <begin position="21"/>
        <end position="162"/>
    </location>
</feature>
<dbReference type="Proteomes" id="UP001319080">
    <property type="component" value="Unassembled WGS sequence"/>
</dbReference>
<organism evidence="2 3">
    <name type="scientific">Dawidia cretensis</name>
    <dbReference type="NCBI Taxonomy" id="2782350"/>
    <lineage>
        <taxon>Bacteria</taxon>
        <taxon>Pseudomonadati</taxon>
        <taxon>Bacteroidota</taxon>
        <taxon>Cytophagia</taxon>
        <taxon>Cytophagales</taxon>
        <taxon>Chryseotaleaceae</taxon>
        <taxon>Dawidia</taxon>
    </lineage>
</organism>
<evidence type="ECO:0000256" key="1">
    <source>
        <dbReference type="SAM" id="SignalP"/>
    </source>
</evidence>
<dbReference type="PROSITE" id="PS51257">
    <property type="entry name" value="PROKAR_LIPOPROTEIN"/>
    <property type="match status" value="1"/>
</dbReference>
<feature type="signal peptide" evidence="1">
    <location>
        <begin position="1"/>
        <end position="20"/>
    </location>
</feature>
<keyword evidence="3" id="KW-1185">Reference proteome</keyword>
<evidence type="ECO:0000313" key="3">
    <source>
        <dbReference type="Proteomes" id="UP001319080"/>
    </source>
</evidence>
<name>A0AAP2DVS0_9BACT</name>
<accession>A0AAP2DVS0</accession>
<keyword evidence="1" id="KW-0732">Signal</keyword>
<gene>
    <name evidence="2" type="ORF">KK062_08510</name>
</gene>
<evidence type="ECO:0000313" key="2">
    <source>
        <dbReference type="EMBL" id="MBT1708263.1"/>
    </source>
</evidence>
<evidence type="ECO:0008006" key="4">
    <source>
        <dbReference type="Google" id="ProtNLM"/>
    </source>
</evidence>
<dbReference type="AlphaFoldDB" id="A0AAP2DVS0"/>